<dbReference type="HOGENOM" id="CLU_016743_1_0_1"/>
<dbReference type="GO" id="GO:0002183">
    <property type="term" value="P:cytoplasmic translational initiation"/>
    <property type="evidence" value="ECO:0007669"/>
    <property type="project" value="TreeGrafter"/>
</dbReference>
<evidence type="ECO:0000256" key="7">
    <source>
        <dbReference type="ARBA" id="ARBA00044229"/>
    </source>
</evidence>
<proteinExistence type="inferred from homology"/>
<dbReference type="Gene3D" id="3.90.550.10">
    <property type="entry name" value="Spore Coat Polysaccharide Biosynthesis Protein SpsA, Chain A"/>
    <property type="match status" value="1"/>
</dbReference>
<evidence type="ECO:0000259" key="9">
    <source>
        <dbReference type="Pfam" id="PF25087"/>
    </source>
</evidence>
<dbReference type="OrthoDB" id="10250549at2759"/>
<feature type="domain" description="Mannose-1-phosphate guanyltransferase C-terminal" evidence="9">
    <location>
        <begin position="468"/>
        <end position="558"/>
    </location>
</feature>
<comment type="similarity">
    <text evidence="2">Belongs to the eIF-2B gamma/epsilon subunits family.</text>
</comment>
<sequence length="565" mass="62518">MLSPALPFNTSLLSQTSQQPFHLTLESSHQSKLQLTDLLISLASTSTLPTMPHAGPMDFQALILCGPGGSLNTFTSRPEEYPKCLIQVANRPMVFYAIDYCRRSGVMDITLITPPLSFQPLRTALDQNPYLTSFYSPSVSVVAPKDLEMTMGTAELLRLPEVQKCITKNFLLLPCDLVCEIPGELILEAWIANQYLQARSGGLAVYYQTKDREESVPEEATDFIAIAPLQQNEAPVIHGPERPTVPRFGLSKLLMSMPMTTIKEKIKKDKSLLVRHSLVQNCPRIRILNTFRDAHIYVFPYWVKHLVHQQRKLESISEDFVGNWAKSAWQNGLGDKLGLTKNFNQDTTPAQESGLFTPEIHTGAFVDKVIDLRDMSTTRSHSSHSSDVQPEQFYQSIEMPHMLAYVHRGSTPFIRRVDNTGVLLSTSLLLAKLPSVEEVGRRNASPFAHAHKVAYPEGVASPSTVTKKDCLLGENVIVAAGAVIKESVIGANCHIAGAARIMRCVLMEGVVVETRAELTGCVIGRRAQIGRESVLRGCEVQDATVIAKGTNARDEKFMVSEDFCV</sequence>
<keyword evidence="4" id="KW-0396">Initiation factor</keyword>
<dbReference type="InterPro" id="IPR056729">
    <property type="entry name" value="GMPPB_C"/>
</dbReference>
<organism evidence="10 11">
    <name type="scientific">Penicillium rubens (strain ATCC 28089 / DSM 1075 / NRRL 1951 / Wisconsin 54-1255)</name>
    <name type="common">Penicillium chrysogenum</name>
    <dbReference type="NCBI Taxonomy" id="500485"/>
    <lineage>
        <taxon>Eukaryota</taxon>
        <taxon>Fungi</taxon>
        <taxon>Dikarya</taxon>
        <taxon>Ascomycota</taxon>
        <taxon>Pezizomycotina</taxon>
        <taxon>Eurotiomycetes</taxon>
        <taxon>Eurotiomycetidae</taxon>
        <taxon>Eurotiales</taxon>
        <taxon>Aspergillaceae</taxon>
        <taxon>Penicillium</taxon>
        <taxon>Penicillium chrysogenum species complex</taxon>
    </lineage>
</organism>
<dbReference type="eggNOG" id="KOG1462">
    <property type="taxonomic scope" value="Eukaryota"/>
</dbReference>
<gene>
    <name evidence="10" type="ORF">Pc12g07770</name>
    <name evidence="10" type="ORF">PCH_Pc12g07770</name>
</gene>
<comment type="subcellular location">
    <subcellularLocation>
        <location evidence="1">Cytoplasm</location>
        <location evidence="1">Cytosol</location>
    </subcellularLocation>
</comment>
<keyword evidence="11" id="KW-1185">Reference proteome</keyword>
<keyword evidence="5" id="KW-0648">Protein biosynthesis</keyword>
<dbReference type="VEuPathDB" id="FungiDB:PCH_Pc12g07770"/>
<keyword evidence="3" id="KW-0963">Cytoplasm</keyword>
<comment type="subunit">
    <text evidence="8">Component of the translation initiation factor 2B (eIF2B) complex which is a heterodecamer of two sets of five different subunits: alpha, beta, gamma, delta and epsilon. Subunits alpha, beta and delta comprise a regulatory subcomplex and subunits epsilon and gamma comprise a catalytic subcomplex. Within the complex, the hexameric regulatory complex resides at the center, with the two heterodimeric catalytic subcomplexes bound on opposite sides.</text>
</comment>
<evidence type="ECO:0000256" key="4">
    <source>
        <dbReference type="ARBA" id="ARBA00022540"/>
    </source>
</evidence>
<evidence type="ECO:0000256" key="8">
    <source>
        <dbReference type="ARBA" id="ARBA00046432"/>
    </source>
</evidence>
<dbReference type="SUPFAM" id="SSF51161">
    <property type="entry name" value="Trimeric LpxA-like enzymes"/>
    <property type="match status" value="1"/>
</dbReference>
<dbReference type="InterPro" id="IPR029044">
    <property type="entry name" value="Nucleotide-diphossugar_trans"/>
</dbReference>
<evidence type="ECO:0000256" key="5">
    <source>
        <dbReference type="ARBA" id="ARBA00022917"/>
    </source>
</evidence>
<dbReference type="InterPro" id="IPR051960">
    <property type="entry name" value="eIF2B_gamma"/>
</dbReference>
<dbReference type="GO" id="GO:0005829">
    <property type="term" value="C:cytosol"/>
    <property type="evidence" value="ECO:0007669"/>
    <property type="project" value="UniProtKB-SubCell"/>
</dbReference>
<dbReference type="InterPro" id="IPR011004">
    <property type="entry name" value="Trimer_LpxA-like_sf"/>
</dbReference>
<dbReference type="EMBL" id="AM920427">
    <property type="protein sequence ID" value="CAP80404.1"/>
    <property type="molecule type" value="Genomic_DNA"/>
</dbReference>
<evidence type="ECO:0000313" key="10">
    <source>
        <dbReference type="EMBL" id="CAP80404.1"/>
    </source>
</evidence>
<evidence type="ECO:0000256" key="2">
    <source>
        <dbReference type="ARBA" id="ARBA00007878"/>
    </source>
</evidence>
<dbReference type="SUPFAM" id="SSF53448">
    <property type="entry name" value="Nucleotide-diphospho-sugar transferases"/>
    <property type="match status" value="1"/>
</dbReference>
<dbReference type="GO" id="GO:0005851">
    <property type="term" value="C:eukaryotic translation initiation factor 2B complex"/>
    <property type="evidence" value="ECO:0007669"/>
    <property type="project" value="TreeGrafter"/>
</dbReference>
<dbReference type="GO" id="GO:0003743">
    <property type="term" value="F:translation initiation factor activity"/>
    <property type="evidence" value="ECO:0007669"/>
    <property type="project" value="UniProtKB-KW"/>
</dbReference>
<dbReference type="STRING" id="500485.B6GXC9"/>
<dbReference type="GO" id="GO:0005085">
    <property type="term" value="F:guanyl-nucleotide exchange factor activity"/>
    <property type="evidence" value="ECO:0007669"/>
    <property type="project" value="TreeGrafter"/>
</dbReference>
<dbReference type="AlphaFoldDB" id="B6GXC9"/>
<dbReference type="Proteomes" id="UP000000724">
    <property type="component" value="Contig Pc00c12"/>
</dbReference>
<accession>B6GXC9</accession>
<name>B6GXC9_PENRW</name>
<evidence type="ECO:0000256" key="3">
    <source>
        <dbReference type="ARBA" id="ARBA00022490"/>
    </source>
</evidence>
<dbReference type="BioCyc" id="PCHR:PC12G07770-MONOMER"/>
<dbReference type="PANTHER" id="PTHR45989:SF1">
    <property type="entry name" value="TRANSLATION INITIATION FACTOR EIF-2B SUBUNIT GAMMA"/>
    <property type="match status" value="1"/>
</dbReference>
<protein>
    <recommendedName>
        <fullName evidence="6">Translation initiation factor eIF2B subunit gamma</fullName>
    </recommendedName>
    <alternativeName>
        <fullName evidence="7">eIF2B GDP-GTP exchange factor subunit gamma</fullName>
    </alternativeName>
</protein>
<evidence type="ECO:0000256" key="1">
    <source>
        <dbReference type="ARBA" id="ARBA00004514"/>
    </source>
</evidence>
<dbReference type="Pfam" id="PF25087">
    <property type="entry name" value="GMPPB_C"/>
    <property type="match status" value="1"/>
</dbReference>
<evidence type="ECO:0000256" key="6">
    <source>
        <dbReference type="ARBA" id="ARBA00044196"/>
    </source>
</evidence>
<dbReference type="Gene3D" id="2.160.10.10">
    <property type="entry name" value="Hexapeptide repeat proteins"/>
    <property type="match status" value="1"/>
</dbReference>
<reference evidence="10 11" key="1">
    <citation type="journal article" date="2008" name="Nat. Biotechnol.">
        <title>Genome sequencing and analysis of the filamentous fungus Penicillium chrysogenum.</title>
        <authorList>
            <person name="van den Berg M.A."/>
            <person name="Albang R."/>
            <person name="Albermann K."/>
            <person name="Badger J.H."/>
            <person name="Daran J.-M."/>
            <person name="Driessen A.J.M."/>
            <person name="Garcia-Estrada C."/>
            <person name="Fedorova N.D."/>
            <person name="Harris D.M."/>
            <person name="Heijne W.H.M."/>
            <person name="Joardar V.S."/>
            <person name="Kiel J.A.K.W."/>
            <person name="Kovalchuk A."/>
            <person name="Martin J.F."/>
            <person name="Nierman W.C."/>
            <person name="Nijland J.G."/>
            <person name="Pronk J.T."/>
            <person name="Roubos J.A."/>
            <person name="van der Klei I.J."/>
            <person name="van Peij N.N.M.E."/>
            <person name="Veenhuis M."/>
            <person name="von Doehren H."/>
            <person name="Wagner C."/>
            <person name="Wortman J.R."/>
            <person name="Bovenberg R.A.L."/>
        </authorList>
    </citation>
    <scope>NUCLEOTIDE SEQUENCE [LARGE SCALE GENOMIC DNA]</scope>
    <source>
        <strain evidence="11">ATCC 28089 / DSM 1075 / NRRL 1951 / Wisconsin 54-1255</strain>
    </source>
</reference>
<evidence type="ECO:0000313" key="11">
    <source>
        <dbReference type="Proteomes" id="UP000000724"/>
    </source>
</evidence>
<dbReference type="PANTHER" id="PTHR45989">
    <property type="entry name" value="TRANSLATION INITIATION FACTOR EIF-2B SUBUNIT GAMMA"/>
    <property type="match status" value="1"/>
</dbReference>
<dbReference type="OMA" id="YPKCLIQ"/>